<accession>A0A5M3T3I6</accession>
<dbReference type="GeneID" id="301681950"/>
<evidence type="ECO:0000313" key="1">
    <source>
        <dbReference type="EMBL" id="GCE92995.1"/>
    </source>
</evidence>
<sequence length="67" mass="7477">MSTCPCCGSSMLRHINHNGIYWYCQHCHEAMPNLSFLVSLQRSASRISSPLVALSFEETSLEMSVLA</sequence>
<reference evidence="1 2" key="1">
    <citation type="journal article" date="2019" name="J Genomics">
        <title>The Draft Genome of a Hydrogen-producing Cyanobacterium, Arthrospira platensis NIES-46.</title>
        <authorList>
            <person name="Suzuki S."/>
            <person name="Yamaguchi H."/>
            <person name="Kawachi M."/>
        </authorList>
    </citation>
    <scope>NUCLEOTIDE SEQUENCE [LARGE SCALE GENOMIC DNA]</scope>
    <source>
        <strain evidence="1 2">NIES-46</strain>
    </source>
</reference>
<evidence type="ECO:0000313" key="2">
    <source>
        <dbReference type="Proteomes" id="UP000326169"/>
    </source>
</evidence>
<keyword evidence="2" id="KW-1185">Reference proteome</keyword>
<organism evidence="1 2">
    <name type="scientific">Limnospira platensis NIES-46</name>
    <dbReference type="NCBI Taxonomy" id="1236695"/>
    <lineage>
        <taxon>Bacteria</taxon>
        <taxon>Bacillati</taxon>
        <taxon>Cyanobacteriota</taxon>
        <taxon>Cyanophyceae</taxon>
        <taxon>Oscillatoriophycideae</taxon>
        <taxon>Oscillatoriales</taxon>
        <taxon>Sirenicapillariaceae</taxon>
        <taxon>Limnospira</taxon>
    </lineage>
</organism>
<comment type="caution">
    <text evidence="1">The sequence shown here is derived from an EMBL/GenBank/DDBJ whole genome shotgun (WGS) entry which is preliminary data.</text>
</comment>
<proteinExistence type="predicted"/>
<name>A0A5M3T3I6_LIMPL</name>
<dbReference type="RefSeq" id="WP_006618519.1">
    <property type="nucleotide sequence ID" value="NZ_BIMW01000058.1"/>
</dbReference>
<dbReference type="Proteomes" id="UP000326169">
    <property type="component" value="Unassembled WGS sequence"/>
</dbReference>
<dbReference type="EMBL" id="BIMW01000058">
    <property type="protein sequence ID" value="GCE92995.1"/>
    <property type="molecule type" value="Genomic_DNA"/>
</dbReference>
<gene>
    <name evidence="1" type="ORF">NIES46_10440</name>
</gene>
<protein>
    <submittedName>
        <fullName evidence="1">Uncharacterized protein</fullName>
    </submittedName>
</protein>